<accession>A0A7C8FLC0</accession>
<dbReference type="Pfam" id="PF04066">
    <property type="entry name" value="MrpF_PhaF"/>
    <property type="match status" value="1"/>
</dbReference>
<evidence type="ECO:0000256" key="7">
    <source>
        <dbReference type="ARBA" id="ARBA00023136"/>
    </source>
</evidence>
<comment type="similarity">
    <text evidence="2">Belongs to the CPA3 antiporters (TC 2.A.63) subunit F family.</text>
</comment>
<comment type="subcellular location">
    <subcellularLocation>
        <location evidence="1">Cell membrane</location>
        <topology evidence="1">Multi-pass membrane protein</topology>
    </subcellularLocation>
</comment>
<feature type="transmembrane region" description="Helical" evidence="9">
    <location>
        <begin position="6"/>
        <end position="23"/>
    </location>
</feature>
<reference evidence="10 11" key="1">
    <citation type="submission" date="2019-09" db="EMBL/GenBank/DDBJ databases">
        <title>Phylogeny of genus Pseudoclavibacter and closely related genus.</title>
        <authorList>
            <person name="Li Y."/>
        </authorList>
    </citation>
    <scope>NUCLEOTIDE SEQUENCE [LARGE SCALE GENOMIC DNA]</scope>
    <source>
        <strain evidence="10 11">JCM 16921</strain>
    </source>
</reference>
<dbReference type="OrthoDB" id="3733837at2"/>
<keyword evidence="3" id="KW-0813">Transport</keyword>
<evidence type="ECO:0000256" key="2">
    <source>
        <dbReference type="ARBA" id="ARBA00009212"/>
    </source>
</evidence>
<sequence length="111" mass="11534">MWLVAVLVVVYTTAGGLSLLRIIRGPSVLDRVVASDVLVATLMCALGTEMAVTGHVWAMPILLVLAMFGVVGAFAVARFLATARDPLRDGDGPAGPDPAVPAGPDGERRRP</sequence>
<proteinExistence type="inferred from homology"/>
<evidence type="ECO:0000256" key="6">
    <source>
        <dbReference type="ARBA" id="ARBA00022989"/>
    </source>
</evidence>
<keyword evidence="6 9" id="KW-1133">Transmembrane helix</keyword>
<gene>
    <name evidence="10" type="ORF">F8O02_03275</name>
</gene>
<keyword evidence="4" id="KW-1003">Cell membrane</keyword>
<keyword evidence="11" id="KW-1185">Reference proteome</keyword>
<evidence type="ECO:0000256" key="4">
    <source>
        <dbReference type="ARBA" id="ARBA00022475"/>
    </source>
</evidence>
<evidence type="ECO:0000256" key="8">
    <source>
        <dbReference type="SAM" id="MobiDB-lite"/>
    </source>
</evidence>
<dbReference type="GO" id="GO:0015385">
    <property type="term" value="F:sodium:proton antiporter activity"/>
    <property type="evidence" value="ECO:0007669"/>
    <property type="project" value="TreeGrafter"/>
</dbReference>
<name>A0A7C8FLC0_9MICO</name>
<evidence type="ECO:0000256" key="3">
    <source>
        <dbReference type="ARBA" id="ARBA00022448"/>
    </source>
</evidence>
<dbReference type="GO" id="GO:0005886">
    <property type="term" value="C:plasma membrane"/>
    <property type="evidence" value="ECO:0007669"/>
    <property type="project" value="UniProtKB-SubCell"/>
</dbReference>
<dbReference type="AlphaFoldDB" id="A0A7C8FLC0"/>
<protein>
    <submittedName>
        <fullName evidence="10">Sodium:proton antiporter</fullName>
    </submittedName>
</protein>
<keyword evidence="5 9" id="KW-0812">Transmembrane</keyword>
<feature type="transmembrane region" description="Helical" evidence="9">
    <location>
        <begin position="57"/>
        <end position="81"/>
    </location>
</feature>
<keyword evidence="7 9" id="KW-0472">Membrane</keyword>
<dbReference type="PANTHER" id="PTHR34702">
    <property type="entry name" value="NA(+)/H(+) ANTIPORTER SUBUNIT F1"/>
    <property type="match status" value="1"/>
</dbReference>
<evidence type="ECO:0000256" key="5">
    <source>
        <dbReference type="ARBA" id="ARBA00022692"/>
    </source>
</evidence>
<dbReference type="InterPro" id="IPR007208">
    <property type="entry name" value="MrpF/PhaF-like"/>
</dbReference>
<evidence type="ECO:0000256" key="9">
    <source>
        <dbReference type="SAM" id="Phobius"/>
    </source>
</evidence>
<dbReference type="PANTHER" id="PTHR34702:SF1">
    <property type="entry name" value="NA(+)_H(+) ANTIPORTER SUBUNIT F"/>
    <property type="match status" value="1"/>
</dbReference>
<dbReference type="EMBL" id="WBKA01000002">
    <property type="protein sequence ID" value="KAB1633063.1"/>
    <property type="molecule type" value="Genomic_DNA"/>
</dbReference>
<evidence type="ECO:0000313" key="11">
    <source>
        <dbReference type="Proteomes" id="UP000481339"/>
    </source>
</evidence>
<organism evidence="10 11">
    <name type="scientific">Pseudoclavibacter caeni</name>
    <dbReference type="NCBI Taxonomy" id="908846"/>
    <lineage>
        <taxon>Bacteria</taxon>
        <taxon>Bacillati</taxon>
        <taxon>Actinomycetota</taxon>
        <taxon>Actinomycetes</taxon>
        <taxon>Micrococcales</taxon>
        <taxon>Microbacteriaceae</taxon>
        <taxon>Pseudoclavibacter</taxon>
    </lineage>
</organism>
<evidence type="ECO:0000256" key="1">
    <source>
        <dbReference type="ARBA" id="ARBA00004651"/>
    </source>
</evidence>
<dbReference type="Proteomes" id="UP000481339">
    <property type="component" value="Unassembled WGS sequence"/>
</dbReference>
<evidence type="ECO:0000313" key="10">
    <source>
        <dbReference type="EMBL" id="KAB1633063.1"/>
    </source>
</evidence>
<comment type="caution">
    <text evidence="10">The sequence shown here is derived from an EMBL/GenBank/DDBJ whole genome shotgun (WGS) entry which is preliminary data.</text>
</comment>
<feature type="region of interest" description="Disordered" evidence="8">
    <location>
        <begin position="87"/>
        <end position="111"/>
    </location>
</feature>